<dbReference type="eggNOG" id="COG1361">
    <property type="taxonomic scope" value="Bacteria"/>
</dbReference>
<feature type="signal peptide" evidence="1">
    <location>
        <begin position="1"/>
        <end position="23"/>
    </location>
</feature>
<keyword evidence="1" id="KW-0732">Signal</keyword>
<dbReference type="STRING" id="694427.Palpr_1085"/>
<evidence type="ECO:0000256" key="1">
    <source>
        <dbReference type="SAM" id="SignalP"/>
    </source>
</evidence>
<protein>
    <recommendedName>
        <fullName evidence="4">DUF11 domain-containing protein</fullName>
    </recommendedName>
</protein>
<name>E4T3E0_PALPW</name>
<dbReference type="KEGG" id="ppn:Palpr_1085"/>
<dbReference type="Proteomes" id="UP000008718">
    <property type="component" value="Chromosome"/>
</dbReference>
<reference key="1">
    <citation type="submission" date="2010-11" db="EMBL/GenBank/DDBJ databases">
        <title>The complete genome of Paludibacter propionicigenes DSM 17365.</title>
        <authorList>
            <consortium name="US DOE Joint Genome Institute (JGI-PGF)"/>
            <person name="Lucas S."/>
            <person name="Copeland A."/>
            <person name="Lapidus A."/>
            <person name="Bruce D."/>
            <person name="Goodwin L."/>
            <person name="Pitluck S."/>
            <person name="Kyrpides N."/>
            <person name="Mavromatis K."/>
            <person name="Ivanova N."/>
            <person name="Munk A.C."/>
            <person name="Brettin T."/>
            <person name="Detter J.C."/>
            <person name="Han C."/>
            <person name="Tapia R."/>
            <person name="Land M."/>
            <person name="Hauser L."/>
            <person name="Markowitz V."/>
            <person name="Cheng J.-F."/>
            <person name="Hugenholtz P."/>
            <person name="Woyke T."/>
            <person name="Wu D."/>
            <person name="Gronow S."/>
            <person name="Wellnitz S."/>
            <person name="Brambilla E."/>
            <person name="Klenk H.-P."/>
            <person name="Eisen J.A."/>
        </authorList>
    </citation>
    <scope>NUCLEOTIDE SEQUENCE</scope>
    <source>
        <strain>WB4</strain>
    </source>
</reference>
<dbReference type="Gene3D" id="2.60.40.1200">
    <property type="match status" value="1"/>
</dbReference>
<reference evidence="2 3" key="2">
    <citation type="journal article" date="2011" name="Stand. Genomic Sci.">
        <title>Complete genome sequence of Paludibacter propionicigenes type strain (WB4).</title>
        <authorList>
            <person name="Gronow S."/>
            <person name="Munk C."/>
            <person name="Lapidus A."/>
            <person name="Nolan M."/>
            <person name="Lucas S."/>
            <person name="Hammon N."/>
            <person name="Deshpande S."/>
            <person name="Cheng J.F."/>
            <person name="Tapia R."/>
            <person name="Han C."/>
            <person name="Goodwin L."/>
            <person name="Pitluck S."/>
            <person name="Liolios K."/>
            <person name="Ivanova N."/>
            <person name="Mavromatis K."/>
            <person name="Mikhailova N."/>
            <person name="Pati A."/>
            <person name="Chen A."/>
            <person name="Palaniappan K."/>
            <person name="Land M."/>
            <person name="Hauser L."/>
            <person name="Chang Y.J."/>
            <person name="Jeffries C.D."/>
            <person name="Brambilla E."/>
            <person name="Rohde M."/>
            <person name="Goker M."/>
            <person name="Detter J.C."/>
            <person name="Woyke T."/>
            <person name="Bristow J."/>
            <person name="Eisen J.A."/>
            <person name="Markowitz V."/>
            <person name="Hugenholtz P."/>
            <person name="Kyrpides N.C."/>
            <person name="Klenk H.P."/>
        </authorList>
    </citation>
    <scope>NUCLEOTIDE SEQUENCE [LARGE SCALE GENOMIC DNA]</scope>
    <source>
        <strain evidence="3">DSM 17365 / JCM 13257 / WB4</strain>
    </source>
</reference>
<dbReference type="Pfam" id="PF17963">
    <property type="entry name" value="Big_9"/>
    <property type="match status" value="1"/>
</dbReference>
<dbReference type="Pfam" id="PF13585">
    <property type="entry name" value="CHU_C"/>
    <property type="match status" value="1"/>
</dbReference>
<evidence type="ECO:0008006" key="4">
    <source>
        <dbReference type="Google" id="ProtNLM"/>
    </source>
</evidence>
<organism evidence="2 3">
    <name type="scientific">Paludibacter propionicigenes (strain DSM 17365 / JCM 13257 / WB4)</name>
    <dbReference type="NCBI Taxonomy" id="694427"/>
    <lineage>
        <taxon>Bacteria</taxon>
        <taxon>Pseudomonadati</taxon>
        <taxon>Bacteroidota</taxon>
        <taxon>Bacteroidia</taxon>
        <taxon>Bacteroidales</taxon>
        <taxon>Paludibacteraceae</taxon>
        <taxon>Paludibacter</taxon>
    </lineage>
</organism>
<sequence length="671" mass="72914">MNYKKIVRSIFLLLVLTSVRGQAQTIEQNKVNNWIYPDAQKYIGMDFINTSTGVFINNGAVWYSHNFTNNGKVDFVTNLATSPALSQFSGSNTQHISGSGSTRFYGLFLGSDLVDNAFSLEQNISVANSVNFVKGIVVASQPSSETMTNMLLLENGAGWINASDMSHVDGFVSKAGNSSFVFPIGDGGYFRPASISAPASVTDCFAARYIFGDPDKAGFLRTQRDNQAIHISSKEYWILNRTSGSADVQLTLSWDVTKTSASMPSELNKIRIVRWDGSKWITENSVSTTGNFTTGTITANVTGYGAFTLATYSVVSVAINDSVANWEDEPVSGNVLANDSVFNGNKLTLTGFSVGGVIGQPGSTITLPDVGSITMAANGDYTFTPALNYFGTVPVISYTAIDTDKNLAGANLIIVVHPLPEISKTSSKPVFNHDGSYSWKYTISLYNDTQTKIDSIQVEDNLDDVFKDKNCTYSVTSLLASGKLTANGSYNGSTILKMLLPGASLDVNARDSIKMEVKVFPSDLQTDTLLLSNQAFFSGQTLVNSKEPIYFKDIRTDENSTTSVAEPTITAMPVATLFIPDGFSPNGDGINDKFIITHTASTKIDLEVYNRWGILVYKSSDYQNDWDGTGMGTFLGKELISGTYYCVYKQIKIATGEVVNRNVKYISLRRP</sequence>
<evidence type="ECO:0000313" key="3">
    <source>
        <dbReference type="Proteomes" id="UP000008718"/>
    </source>
</evidence>
<dbReference type="RefSeq" id="WP_013444603.1">
    <property type="nucleotide sequence ID" value="NC_014734.1"/>
</dbReference>
<feature type="chain" id="PRO_5003189071" description="DUF11 domain-containing protein" evidence="1">
    <location>
        <begin position="24"/>
        <end position="671"/>
    </location>
</feature>
<dbReference type="NCBIfam" id="TIGR04131">
    <property type="entry name" value="Bac_Flav_CTERM"/>
    <property type="match status" value="1"/>
</dbReference>
<proteinExistence type="predicted"/>
<dbReference type="EMBL" id="CP002345">
    <property type="protein sequence ID" value="ADQ79234.1"/>
    <property type="molecule type" value="Genomic_DNA"/>
</dbReference>
<dbReference type="eggNOG" id="COG4932">
    <property type="taxonomic scope" value="Bacteria"/>
</dbReference>
<gene>
    <name evidence="2" type="ordered locus">Palpr_1085</name>
</gene>
<accession>E4T3E0</accession>
<dbReference type="InterPro" id="IPR026341">
    <property type="entry name" value="T9SS_type_B"/>
</dbReference>
<evidence type="ECO:0000313" key="2">
    <source>
        <dbReference type="EMBL" id="ADQ79234.1"/>
    </source>
</evidence>
<dbReference type="eggNOG" id="COG4935">
    <property type="taxonomic scope" value="Bacteria"/>
</dbReference>
<keyword evidence="3" id="KW-1185">Reference proteome</keyword>
<dbReference type="HOGENOM" id="CLU_415522_0_0_10"/>
<dbReference type="AlphaFoldDB" id="E4T3E0"/>